<dbReference type="GO" id="GO:0003700">
    <property type="term" value="F:DNA-binding transcription factor activity"/>
    <property type="evidence" value="ECO:0007669"/>
    <property type="project" value="InterPro"/>
</dbReference>
<dbReference type="GO" id="GO:0000976">
    <property type="term" value="F:transcription cis-regulatory region binding"/>
    <property type="evidence" value="ECO:0007669"/>
    <property type="project" value="TreeGrafter"/>
</dbReference>
<dbReference type="PANTHER" id="PTHR30126">
    <property type="entry name" value="HTH-TYPE TRANSCRIPTIONAL REGULATOR"/>
    <property type="match status" value="1"/>
</dbReference>
<sequence length="293" mass="31477">MNFSSDSIELFLAVIERGSFSAAARALGKVPSAVSMGIANLEAELGYPLFDRSHREPLPTAQAAALVPHARLIAGQLRQLQAHAVQLSLGLESKLAIGVVEDLDRSRLVAAIAAVSQTYPLLDVEVLSAPQDDILHLLHSGRVNLCVAFAGLSLDMQERFQFVGVERLVATLAADHPALQQLGPNPRLEDLVNVRQIVVAAPDLPMSEPRPLLGASHWRTNSLSVALEMVESGLGWGNFPLAVVAPLLELGRLKRLDFRNVENGLLLPVHAVWLKHQPLGKGAAALVQCLAET</sequence>
<dbReference type="InterPro" id="IPR000847">
    <property type="entry name" value="LysR_HTH_N"/>
</dbReference>
<comment type="similarity">
    <text evidence="1">Belongs to the LysR transcriptional regulatory family.</text>
</comment>
<proteinExistence type="inferred from homology"/>
<reference evidence="6 7" key="1">
    <citation type="journal article" date="2020" name="Microorganisms">
        <title>Reliable Identification of Environmental Pseudomonas Isolates Using the rpoD Gene.</title>
        <authorList>
            <consortium name="The Broad Institute Genome Sequencing Platform"/>
            <person name="Girard L."/>
            <person name="Lood C."/>
            <person name="Rokni-Zadeh H."/>
            <person name="van Noort V."/>
            <person name="Lavigne R."/>
            <person name="De Mot R."/>
        </authorList>
    </citation>
    <scope>NUCLEOTIDE SEQUENCE [LARGE SCALE GENOMIC DNA]</scope>
    <source>
        <strain evidence="6 7">RW8P3</strain>
    </source>
</reference>
<dbReference type="Gene3D" id="3.40.190.290">
    <property type="match status" value="1"/>
</dbReference>
<dbReference type="InterPro" id="IPR036390">
    <property type="entry name" value="WH_DNA-bd_sf"/>
</dbReference>
<gene>
    <name evidence="6" type="ORF">HU752_026285</name>
</gene>
<dbReference type="Pfam" id="PF00126">
    <property type="entry name" value="HTH_1"/>
    <property type="match status" value="1"/>
</dbReference>
<dbReference type="InterPro" id="IPR036388">
    <property type="entry name" value="WH-like_DNA-bd_sf"/>
</dbReference>
<evidence type="ECO:0000313" key="6">
    <source>
        <dbReference type="EMBL" id="QXI27379.1"/>
    </source>
</evidence>
<dbReference type="Proteomes" id="UP000634530">
    <property type="component" value="Chromosome"/>
</dbReference>
<dbReference type="Gene3D" id="1.10.10.10">
    <property type="entry name" value="Winged helix-like DNA-binding domain superfamily/Winged helix DNA-binding domain"/>
    <property type="match status" value="1"/>
</dbReference>
<dbReference type="InterPro" id="IPR005119">
    <property type="entry name" value="LysR_subst-bd"/>
</dbReference>
<evidence type="ECO:0000256" key="4">
    <source>
        <dbReference type="ARBA" id="ARBA00023163"/>
    </source>
</evidence>
<dbReference type="AlphaFoldDB" id="A0A9E6PJ04"/>
<dbReference type="SUPFAM" id="SSF46785">
    <property type="entry name" value="Winged helix' DNA-binding domain"/>
    <property type="match status" value="1"/>
</dbReference>
<dbReference type="RefSeq" id="WP_186687161.1">
    <property type="nucleotide sequence ID" value="NZ_CP077093.1"/>
</dbReference>
<evidence type="ECO:0000256" key="1">
    <source>
        <dbReference type="ARBA" id="ARBA00009437"/>
    </source>
</evidence>
<feature type="domain" description="HTH lysR-type" evidence="5">
    <location>
        <begin position="1"/>
        <end position="60"/>
    </location>
</feature>
<dbReference type="SUPFAM" id="SSF53850">
    <property type="entry name" value="Periplasmic binding protein-like II"/>
    <property type="match status" value="1"/>
</dbReference>
<keyword evidence="4" id="KW-0804">Transcription</keyword>
<keyword evidence="7" id="KW-1185">Reference proteome</keyword>
<evidence type="ECO:0000256" key="3">
    <source>
        <dbReference type="ARBA" id="ARBA00023125"/>
    </source>
</evidence>
<dbReference type="PANTHER" id="PTHR30126:SF91">
    <property type="entry name" value="LYSR FAMILY TRANSCRIPTIONAL REGULATOR"/>
    <property type="match status" value="1"/>
</dbReference>
<keyword evidence="3" id="KW-0238">DNA-binding</keyword>
<keyword evidence="2" id="KW-0805">Transcription regulation</keyword>
<dbReference type="CDD" id="cd05466">
    <property type="entry name" value="PBP2_LTTR_substrate"/>
    <property type="match status" value="1"/>
</dbReference>
<protein>
    <submittedName>
        <fullName evidence="6">LysR family transcriptional regulator</fullName>
    </submittedName>
</protein>
<dbReference type="KEGG" id="pvw:HU752_026285"/>
<organism evidence="6 7">
    <name type="scientific">Pseudomonas vanderleydeniana</name>
    <dbReference type="NCBI Taxonomy" id="2745495"/>
    <lineage>
        <taxon>Bacteria</taxon>
        <taxon>Pseudomonadati</taxon>
        <taxon>Pseudomonadota</taxon>
        <taxon>Gammaproteobacteria</taxon>
        <taxon>Pseudomonadales</taxon>
        <taxon>Pseudomonadaceae</taxon>
        <taxon>Pseudomonas</taxon>
    </lineage>
</organism>
<dbReference type="Pfam" id="PF03466">
    <property type="entry name" value="LysR_substrate"/>
    <property type="match status" value="1"/>
</dbReference>
<evidence type="ECO:0000313" key="7">
    <source>
        <dbReference type="Proteomes" id="UP000634530"/>
    </source>
</evidence>
<evidence type="ECO:0000256" key="2">
    <source>
        <dbReference type="ARBA" id="ARBA00023015"/>
    </source>
</evidence>
<name>A0A9E6PJ04_9PSED</name>
<dbReference type="EMBL" id="CP077093">
    <property type="protein sequence ID" value="QXI27379.1"/>
    <property type="molecule type" value="Genomic_DNA"/>
</dbReference>
<accession>A0A9E6PJ04</accession>
<dbReference type="PROSITE" id="PS50931">
    <property type="entry name" value="HTH_LYSR"/>
    <property type="match status" value="1"/>
</dbReference>
<reference evidence="6 7" key="2">
    <citation type="journal article" date="2021" name="Microorganisms">
        <title>The Ever-Expanding Pseudomonas Genus: Description of 43 New Species and Partition of the Pseudomonas putida Group.</title>
        <authorList>
            <person name="Girard L."/>
            <person name="Lood C."/>
            <person name="Hofte M."/>
            <person name="Vandamme P."/>
            <person name="Rokni-Zadeh H."/>
            <person name="van Noort V."/>
            <person name="Lavigne R."/>
            <person name="De Mot R."/>
        </authorList>
    </citation>
    <scope>NUCLEOTIDE SEQUENCE [LARGE SCALE GENOMIC DNA]</scope>
    <source>
        <strain evidence="6 7">RW8P3</strain>
    </source>
</reference>
<evidence type="ECO:0000259" key="5">
    <source>
        <dbReference type="PROSITE" id="PS50931"/>
    </source>
</evidence>